<dbReference type="Proteomes" id="UP000789920">
    <property type="component" value="Unassembled WGS sequence"/>
</dbReference>
<proteinExistence type="predicted"/>
<keyword evidence="2" id="KW-1185">Reference proteome</keyword>
<feature type="non-terminal residue" evidence="1">
    <location>
        <position position="1"/>
    </location>
</feature>
<accession>A0ACA9SFJ5</accession>
<name>A0ACA9SFJ5_9GLOM</name>
<evidence type="ECO:0000313" key="1">
    <source>
        <dbReference type="EMBL" id="CAG8836500.1"/>
    </source>
</evidence>
<organism evidence="1 2">
    <name type="scientific">Racocetra persica</name>
    <dbReference type="NCBI Taxonomy" id="160502"/>
    <lineage>
        <taxon>Eukaryota</taxon>
        <taxon>Fungi</taxon>
        <taxon>Fungi incertae sedis</taxon>
        <taxon>Mucoromycota</taxon>
        <taxon>Glomeromycotina</taxon>
        <taxon>Glomeromycetes</taxon>
        <taxon>Diversisporales</taxon>
        <taxon>Gigasporaceae</taxon>
        <taxon>Racocetra</taxon>
    </lineage>
</organism>
<comment type="caution">
    <text evidence="1">The sequence shown here is derived from an EMBL/GenBank/DDBJ whole genome shotgun (WGS) entry which is preliminary data.</text>
</comment>
<gene>
    <name evidence="1" type="ORF">RPERSI_LOCUS29954</name>
</gene>
<protein>
    <submittedName>
        <fullName evidence="1">20034_t:CDS:1</fullName>
    </submittedName>
</protein>
<dbReference type="EMBL" id="CAJVQC010114907">
    <property type="protein sequence ID" value="CAG8836500.1"/>
    <property type="molecule type" value="Genomic_DNA"/>
</dbReference>
<feature type="non-terminal residue" evidence="1">
    <location>
        <position position="43"/>
    </location>
</feature>
<reference evidence="1" key="1">
    <citation type="submission" date="2021-06" db="EMBL/GenBank/DDBJ databases">
        <authorList>
            <person name="Kallberg Y."/>
            <person name="Tangrot J."/>
            <person name="Rosling A."/>
        </authorList>
    </citation>
    <scope>NUCLEOTIDE SEQUENCE</scope>
    <source>
        <strain evidence="1">MA461A</strain>
    </source>
</reference>
<sequence length="43" mass="4801">TKLNELSGEEPHNTLSQYLSASNVQTNPSSLQRQNTENILDDN</sequence>
<evidence type="ECO:0000313" key="2">
    <source>
        <dbReference type="Proteomes" id="UP000789920"/>
    </source>
</evidence>